<dbReference type="InterPro" id="IPR011009">
    <property type="entry name" value="Kinase-like_dom_sf"/>
</dbReference>
<comment type="caution">
    <text evidence="1">The sequence shown here is derived from an EMBL/GenBank/DDBJ whole genome shotgun (WGS) entry which is preliminary data.</text>
</comment>
<name>A0A4V3F4H7_9GAMM</name>
<dbReference type="Proteomes" id="UP000295380">
    <property type="component" value="Unassembled WGS sequence"/>
</dbReference>
<dbReference type="EMBL" id="SOBR01000001">
    <property type="protein sequence ID" value="TDU25226.1"/>
    <property type="molecule type" value="Genomic_DNA"/>
</dbReference>
<dbReference type="RefSeq" id="WP_133694338.1">
    <property type="nucleotide sequence ID" value="NZ_SOBR01000001.1"/>
</dbReference>
<dbReference type="OrthoDB" id="5584901at2"/>
<gene>
    <name evidence="1" type="ORF">C8E00_101620</name>
</gene>
<evidence type="ECO:0000313" key="2">
    <source>
        <dbReference type="Proteomes" id="UP000295380"/>
    </source>
</evidence>
<reference evidence="1 2" key="1">
    <citation type="submission" date="2019-03" db="EMBL/GenBank/DDBJ databases">
        <title>Genomic Encyclopedia of Type Strains, Phase IV (KMG-IV): sequencing the most valuable type-strain genomes for metagenomic binning, comparative biology and taxonomic classification.</title>
        <authorList>
            <person name="Goeker M."/>
        </authorList>
    </citation>
    <scope>NUCLEOTIDE SEQUENCE [LARGE SCALE GENOMIC DNA]</scope>
    <source>
        <strain evidence="1 2">DSM 6770</strain>
    </source>
</reference>
<evidence type="ECO:0008006" key="3">
    <source>
        <dbReference type="Google" id="ProtNLM"/>
    </source>
</evidence>
<sequence>MPLYRVSLNGVPRWYYLRTRFPFPSHIALQQPETTRYMEAVGSSRFFLEPRSNTLFKLIADKFTAHRQPLNWWLRDILEKRLLGGFDALKEWRSNRLISRAGLKTVACRGVGLALNPLNPLGSLLAMEYLTSGESGETYFLRLDEAARLAFIRRLCDDAAVLIHHGYCHRDFHYGNVWVDAKGDIVWIDTHVKRLPRHCERRRQAIDAMLSPSKLKGDRYRRFAHGYLHERLGQPA</sequence>
<keyword evidence="2" id="KW-1185">Reference proteome</keyword>
<accession>A0A4V3F4H7</accession>
<evidence type="ECO:0000313" key="1">
    <source>
        <dbReference type="EMBL" id="TDU25226.1"/>
    </source>
</evidence>
<proteinExistence type="predicted"/>
<dbReference type="AlphaFoldDB" id="A0A4V3F4H7"/>
<organism evidence="1 2">
    <name type="scientific">Chromohalobacter marismortui</name>
    <dbReference type="NCBI Taxonomy" id="42055"/>
    <lineage>
        <taxon>Bacteria</taxon>
        <taxon>Pseudomonadati</taxon>
        <taxon>Pseudomonadota</taxon>
        <taxon>Gammaproteobacteria</taxon>
        <taxon>Oceanospirillales</taxon>
        <taxon>Halomonadaceae</taxon>
        <taxon>Chromohalobacter</taxon>
    </lineage>
</organism>
<protein>
    <recommendedName>
        <fullName evidence="3">Lipopolysaccharide kinase (Kdo/WaaP) family protein</fullName>
    </recommendedName>
</protein>
<dbReference type="SUPFAM" id="SSF56112">
    <property type="entry name" value="Protein kinase-like (PK-like)"/>
    <property type="match status" value="1"/>
</dbReference>